<keyword evidence="1" id="KW-0732">Signal</keyword>
<keyword evidence="3" id="KW-1185">Reference proteome</keyword>
<feature type="chain" id="PRO_5047252807" evidence="1">
    <location>
        <begin position="21"/>
        <end position="82"/>
    </location>
</feature>
<name>A0ABS8BPN7_9RHOB</name>
<evidence type="ECO:0000313" key="2">
    <source>
        <dbReference type="EMBL" id="MCB5197693.1"/>
    </source>
</evidence>
<feature type="signal peptide" evidence="1">
    <location>
        <begin position="1"/>
        <end position="20"/>
    </location>
</feature>
<protein>
    <submittedName>
        <fullName evidence="2">Uncharacterized protein</fullName>
    </submittedName>
</protein>
<gene>
    <name evidence="2" type="ORF">LGQ03_00415</name>
</gene>
<accession>A0ABS8BPN7</accession>
<dbReference type="RefSeq" id="WP_226746812.1">
    <property type="nucleotide sequence ID" value="NZ_JAJATZ010000001.1"/>
</dbReference>
<dbReference type="Proteomes" id="UP001138961">
    <property type="component" value="Unassembled WGS sequence"/>
</dbReference>
<evidence type="ECO:0000256" key="1">
    <source>
        <dbReference type="SAM" id="SignalP"/>
    </source>
</evidence>
<organism evidence="2 3">
    <name type="scientific">Loktanella gaetbuli</name>
    <dbReference type="NCBI Taxonomy" id="2881335"/>
    <lineage>
        <taxon>Bacteria</taxon>
        <taxon>Pseudomonadati</taxon>
        <taxon>Pseudomonadota</taxon>
        <taxon>Alphaproteobacteria</taxon>
        <taxon>Rhodobacterales</taxon>
        <taxon>Roseobacteraceae</taxon>
        <taxon>Loktanella</taxon>
    </lineage>
</organism>
<proteinExistence type="predicted"/>
<evidence type="ECO:0000313" key="3">
    <source>
        <dbReference type="Proteomes" id="UP001138961"/>
    </source>
</evidence>
<dbReference type="EMBL" id="JAJATZ010000001">
    <property type="protein sequence ID" value="MCB5197693.1"/>
    <property type="molecule type" value="Genomic_DNA"/>
</dbReference>
<comment type="caution">
    <text evidence="2">The sequence shown here is derived from an EMBL/GenBank/DDBJ whole genome shotgun (WGS) entry which is preliminary data.</text>
</comment>
<sequence>MKMTTLAATAALLLPTLAQSQGLIVTEPAAPPAQVIDPTTPALTTGQGLSTGAILGIGAGMVGFFALLSSDDDEGAATPDTN</sequence>
<reference evidence="2" key="1">
    <citation type="submission" date="2021-10" db="EMBL/GenBank/DDBJ databases">
        <title>Loktanella gaetbuli sp. nov., isolated from a tidal flat.</title>
        <authorList>
            <person name="Park S."/>
            <person name="Yoon J.-H."/>
        </authorList>
    </citation>
    <scope>NUCLEOTIDE SEQUENCE</scope>
    <source>
        <strain evidence="2">TSTF-M6</strain>
    </source>
</reference>